<evidence type="ECO:0000256" key="4">
    <source>
        <dbReference type="ARBA" id="ARBA00023004"/>
    </source>
</evidence>
<accession>A0AAN6VQU2</accession>
<dbReference type="InterPro" id="IPR050121">
    <property type="entry name" value="Cytochrome_P450_monoxygenase"/>
</dbReference>
<dbReference type="PANTHER" id="PTHR24305">
    <property type="entry name" value="CYTOCHROME P450"/>
    <property type="match status" value="1"/>
</dbReference>
<dbReference type="Pfam" id="PF00067">
    <property type="entry name" value="p450"/>
    <property type="match status" value="1"/>
</dbReference>
<sequence>MASLFLVGVAVTFVLFCIASVVVYRLYSHPLAGIPGPKLAAATGWYETYFELFHNGLGGQYTFHIKELHAKYGPIVRISPHEVHIDDPSFYSTIYTNKQGLDKPDYLKWRFGAPSALFSTPEHHVHRMRRAAQEPFFAKGRILGLAPTIQAKVDQMCGRLARDFAEQGRPVTLDNLFASYVADVTTKYSFDRDFDWLAHANFESPFVKAIRSFKDIAHPCTQFPWLARALAAIPHPLVRVLQPSMSCVLDFQDEMRRLIRHAQEDLQEKKYHQADKTLIHGILHSGLPQAELHMELLKDHAVSLVGAGIASAQWTLVIACFHIVSDGRIYARLKTELENALPDPEVSAPLDKVLEKLPYLTACVEEAVRLACGQMTRSPRISRKPITYAQHVLPPGTHISADTWHMHHNEVLYPCSTAFRPERWLDEPYAPAPYHSRPLKHFMVSFGKGTRRCIGENLARAEITVALASLFRRFDWELFETTYEDVRVIRDLVAPDVSRESKGVRVLVKNVGKSEVY</sequence>
<evidence type="ECO:0000313" key="8">
    <source>
        <dbReference type="Proteomes" id="UP001302745"/>
    </source>
</evidence>
<dbReference type="GO" id="GO:0004497">
    <property type="term" value="F:monooxygenase activity"/>
    <property type="evidence" value="ECO:0007669"/>
    <property type="project" value="UniProtKB-KW"/>
</dbReference>
<dbReference type="EMBL" id="MU856874">
    <property type="protein sequence ID" value="KAK4156107.1"/>
    <property type="molecule type" value="Genomic_DNA"/>
</dbReference>
<proteinExistence type="inferred from homology"/>
<evidence type="ECO:0000256" key="1">
    <source>
        <dbReference type="ARBA" id="ARBA00001971"/>
    </source>
</evidence>
<keyword evidence="2 5" id="KW-0349">Heme</keyword>
<keyword evidence="4 5" id="KW-0408">Iron</keyword>
<dbReference type="GO" id="GO:0005506">
    <property type="term" value="F:iron ion binding"/>
    <property type="evidence" value="ECO:0007669"/>
    <property type="project" value="InterPro"/>
</dbReference>
<evidence type="ECO:0000256" key="5">
    <source>
        <dbReference type="PIRSR" id="PIRSR602401-1"/>
    </source>
</evidence>
<evidence type="ECO:0000256" key="2">
    <source>
        <dbReference type="ARBA" id="ARBA00022617"/>
    </source>
</evidence>
<gene>
    <name evidence="7" type="ORF">C8A00DRAFT_12925</name>
</gene>
<name>A0AAN6VQU2_9PEZI</name>
<dbReference type="CDD" id="cd11062">
    <property type="entry name" value="CYP58-like"/>
    <property type="match status" value="1"/>
</dbReference>
<dbReference type="PROSITE" id="PS00086">
    <property type="entry name" value="CYTOCHROME_P450"/>
    <property type="match status" value="1"/>
</dbReference>
<reference evidence="7" key="2">
    <citation type="submission" date="2023-05" db="EMBL/GenBank/DDBJ databases">
        <authorList>
            <consortium name="Lawrence Berkeley National Laboratory"/>
            <person name="Steindorff A."/>
            <person name="Hensen N."/>
            <person name="Bonometti L."/>
            <person name="Westerberg I."/>
            <person name="Brannstrom I.O."/>
            <person name="Guillou S."/>
            <person name="Cros-Aarteil S."/>
            <person name="Calhoun S."/>
            <person name="Haridas S."/>
            <person name="Kuo A."/>
            <person name="Mondo S."/>
            <person name="Pangilinan J."/>
            <person name="Riley R."/>
            <person name="Labutti K."/>
            <person name="Andreopoulos B."/>
            <person name="Lipzen A."/>
            <person name="Chen C."/>
            <person name="Yanf M."/>
            <person name="Daum C."/>
            <person name="Ng V."/>
            <person name="Clum A."/>
            <person name="Ohm R."/>
            <person name="Martin F."/>
            <person name="Silar P."/>
            <person name="Natvig D."/>
            <person name="Lalanne C."/>
            <person name="Gautier V."/>
            <person name="Ament-Velasquez S.L."/>
            <person name="Kruys A."/>
            <person name="Hutchinson M.I."/>
            <person name="Powell A.J."/>
            <person name="Barry K."/>
            <person name="Miller A.N."/>
            <person name="Grigoriev I.V."/>
            <person name="Debuchy R."/>
            <person name="Gladieux P."/>
            <person name="Thoren M.H."/>
            <person name="Johannesson H."/>
        </authorList>
    </citation>
    <scope>NUCLEOTIDE SEQUENCE</scope>
    <source>
        <strain evidence="7">CBS 538.74</strain>
    </source>
</reference>
<dbReference type="PANTHER" id="PTHR24305:SF231">
    <property type="entry name" value="P450, PUTATIVE (EUROFUNG)-RELATED"/>
    <property type="match status" value="1"/>
</dbReference>
<dbReference type="InterPro" id="IPR001128">
    <property type="entry name" value="Cyt_P450"/>
</dbReference>
<comment type="similarity">
    <text evidence="6">Belongs to the cytochrome P450 family.</text>
</comment>
<dbReference type="Proteomes" id="UP001302745">
    <property type="component" value="Unassembled WGS sequence"/>
</dbReference>
<organism evidence="7 8">
    <name type="scientific">Chaetomidium leptoderma</name>
    <dbReference type="NCBI Taxonomy" id="669021"/>
    <lineage>
        <taxon>Eukaryota</taxon>
        <taxon>Fungi</taxon>
        <taxon>Dikarya</taxon>
        <taxon>Ascomycota</taxon>
        <taxon>Pezizomycotina</taxon>
        <taxon>Sordariomycetes</taxon>
        <taxon>Sordariomycetidae</taxon>
        <taxon>Sordariales</taxon>
        <taxon>Chaetomiaceae</taxon>
        <taxon>Chaetomidium</taxon>
    </lineage>
</organism>
<keyword evidence="6" id="KW-0560">Oxidoreductase</keyword>
<feature type="binding site" description="axial binding residue" evidence="5">
    <location>
        <position position="453"/>
    </location>
    <ligand>
        <name>heme</name>
        <dbReference type="ChEBI" id="CHEBI:30413"/>
    </ligand>
    <ligandPart>
        <name>Fe</name>
        <dbReference type="ChEBI" id="CHEBI:18248"/>
    </ligandPart>
</feature>
<protein>
    <submittedName>
        <fullName evidence="7">Cytochrome P450</fullName>
    </submittedName>
</protein>
<comment type="caution">
    <text evidence="7">The sequence shown here is derived from an EMBL/GenBank/DDBJ whole genome shotgun (WGS) entry which is preliminary data.</text>
</comment>
<evidence type="ECO:0000313" key="7">
    <source>
        <dbReference type="EMBL" id="KAK4156107.1"/>
    </source>
</evidence>
<dbReference type="InterPro" id="IPR002401">
    <property type="entry name" value="Cyt_P450_E_grp-I"/>
</dbReference>
<keyword evidence="3 5" id="KW-0479">Metal-binding</keyword>
<dbReference type="PRINTS" id="PR00463">
    <property type="entry name" value="EP450I"/>
</dbReference>
<dbReference type="GO" id="GO:0016705">
    <property type="term" value="F:oxidoreductase activity, acting on paired donors, with incorporation or reduction of molecular oxygen"/>
    <property type="evidence" value="ECO:0007669"/>
    <property type="project" value="InterPro"/>
</dbReference>
<dbReference type="InterPro" id="IPR036396">
    <property type="entry name" value="Cyt_P450_sf"/>
</dbReference>
<keyword evidence="6" id="KW-0503">Monooxygenase</keyword>
<evidence type="ECO:0000256" key="6">
    <source>
        <dbReference type="RuleBase" id="RU000461"/>
    </source>
</evidence>
<dbReference type="AlphaFoldDB" id="A0AAN6VQU2"/>
<dbReference type="GO" id="GO:0020037">
    <property type="term" value="F:heme binding"/>
    <property type="evidence" value="ECO:0007669"/>
    <property type="project" value="InterPro"/>
</dbReference>
<comment type="cofactor">
    <cofactor evidence="1 5">
        <name>heme</name>
        <dbReference type="ChEBI" id="CHEBI:30413"/>
    </cofactor>
</comment>
<dbReference type="SUPFAM" id="SSF48264">
    <property type="entry name" value="Cytochrome P450"/>
    <property type="match status" value="1"/>
</dbReference>
<dbReference type="Gene3D" id="1.10.630.10">
    <property type="entry name" value="Cytochrome P450"/>
    <property type="match status" value="1"/>
</dbReference>
<evidence type="ECO:0000256" key="3">
    <source>
        <dbReference type="ARBA" id="ARBA00022723"/>
    </source>
</evidence>
<keyword evidence="8" id="KW-1185">Reference proteome</keyword>
<dbReference type="InterPro" id="IPR017972">
    <property type="entry name" value="Cyt_P450_CS"/>
</dbReference>
<reference evidence="7" key="1">
    <citation type="journal article" date="2023" name="Mol. Phylogenet. Evol.">
        <title>Genome-scale phylogeny and comparative genomics of the fungal order Sordariales.</title>
        <authorList>
            <person name="Hensen N."/>
            <person name="Bonometti L."/>
            <person name="Westerberg I."/>
            <person name="Brannstrom I.O."/>
            <person name="Guillou S."/>
            <person name="Cros-Aarteil S."/>
            <person name="Calhoun S."/>
            <person name="Haridas S."/>
            <person name="Kuo A."/>
            <person name="Mondo S."/>
            <person name="Pangilinan J."/>
            <person name="Riley R."/>
            <person name="LaButti K."/>
            <person name="Andreopoulos B."/>
            <person name="Lipzen A."/>
            <person name="Chen C."/>
            <person name="Yan M."/>
            <person name="Daum C."/>
            <person name="Ng V."/>
            <person name="Clum A."/>
            <person name="Steindorff A."/>
            <person name="Ohm R.A."/>
            <person name="Martin F."/>
            <person name="Silar P."/>
            <person name="Natvig D.O."/>
            <person name="Lalanne C."/>
            <person name="Gautier V."/>
            <person name="Ament-Velasquez S.L."/>
            <person name="Kruys A."/>
            <person name="Hutchinson M.I."/>
            <person name="Powell A.J."/>
            <person name="Barry K."/>
            <person name="Miller A.N."/>
            <person name="Grigoriev I.V."/>
            <person name="Debuchy R."/>
            <person name="Gladieux P."/>
            <person name="Hiltunen Thoren M."/>
            <person name="Johannesson H."/>
        </authorList>
    </citation>
    <scope>NUCLEOTIDE SEQUENCE</scope>
    <source>
        <strain evidence="7">CBS 538.74</strain>
    </source>
</reference>